<evidence type="ECO:0000259" key="6">
    <source>
        <dbReference type="PROSITE" id="PS50977"/>
    </source>
</evidence>
<organism evidence="7 8">
    <name type="scientific">Streptomyces albus (strain ATCC 21838 / DSM 41398 / FERM P-419 / JCM 4703 / NBRC 107858)</name>
    <dbReference type="NCBI Taxonomy" id="1081613"/>
    <lineage>
        <taxon>Bacteria</taxon>
        <taxon>Bacillati</taxon>
        <taxon>Actinomycetota</taxon>
        <taxon>Actinomycetes</taxon>
        <taxon>Kitasatosporales</taxon>
        <taxon>Streptomycetaceae</taxon>
        <taxon>Streptomyces</taxon>
    </lineage>
</organism>
<dbReference type="GO" id="GO:0003700">
    <property type="term" value="F:DNA-binding transcription factor activity"/>
    <property type="evidence" value="ECO:0007669"/>
    <property type="project" value="TreeGrafter"/>
</dbReference>
<dbReference type="AlphaFoldDB" id="A0A0B5F729"/>
<dbReference type="EMBL" id="CP010519">
    <property type="protein sequence ID" value="AJE87360.1"/>
    <property type="molecule type" value="Genomic_DNA"/>
</dbReference>
<dbReference type="InterPro" id="IPR036271">
    <property type="entry name" value="Tet_transcr_reg_TetR-rel_C_sf"/>
</dbReference>
<keyword evidence="2" id="KW-0805">Transcription regulation</keyword>
<evidence type="ECO:0000256" key="1">
    <source>
        <dbReference type="ARBA" id="ARBA00022491"/>
    </source>
</evidence>
<dbReference type="KEGG" id="sals:SLNWT_6984"/>
<keyword evidence="3 5" id="KW-0238">DNA-binding</keyword>
<dbReference type="InterPro" id="IPR009057">
    <property type="entry name" value="Homeodomain-like_sf"/>
</dbReference>
<accession>A0A0B5F729</accession>
<evidence type="ECO:0000256" key="5">
    <source>
        <dbReference type="PROSITE-ProRule" id="PRU00335"/>
    </source>
</evidence>
<dbReference type="SUPFAM" id="SSF48498">
    <property type="entry name" value="Tetracyclin repressor-like, C-terminal domain"/>
    <property type="match status" value="1"/>
</dbReference>
<name>A0A0B5F729_STRA4</name>
<dbReference type="InterPro" id="IPR001647">
    <property type="entry name" value="HTH_TetR"/>
</dbReference>
<evidence type="ECO:0000256" key="2">
    <source>
        <dbReference type="ARBA" id="ARBA00023015"/>
    </source>
</evidence>
<gene>
    <name evidence="7" type="ORF">SLNWT_6984</name>
</gene>
<dbReference type="InterPro" id="IPR050109">
    <property type="entry name" value="HTH-type_TetR-like_transc_reg"/>
</dbReference>
<dbReference type="PANTHER" id="PTHR30055">
    <property type="entry name" value="HTH-TYPE TRANSCRIPTIONAL REGULATOR RUTR"/>
    <property type="match status" value="1"/>
</dbReference>
<evidence type="ECO:0000313" key="7">
    <source>
        <dbReference type="EMBL" id="AJE87360.1"/>
    </source>
</evidence>
<feature type="DNA-binding region" description="H-T-H motif" evidence="5">
    <location>
        <begin position="32"/>
        <end position="51"/>
    </location>
</feature>
<keyword evidence="1" id="KW-0678">Repressor</keyword>
<feature type="domain" description="HTH tetR-type" evidence="6">
    <location>
        <begin position="9"/>
        <end position="69"/>
    </location>
</feature>
<dbReference type="Proteomes" id="UP000031523">
    <property type="component" value="Chromosome"/>
</dbReference>
<dbReference type="Pfam" id="PF00440">
    <property type="entry name" value="TetR_N"/>
    <property type="match status" value="1"/>
</dbReference>
<dbReference type="PANTHER" id="PTHR30055:SF234">
    <property type="entry name" value="HTH-TYPE TRANSCRIPTIONAL REGULATOR BETI"/>
    <property type="match status" value="1"/>
</dbReference>
<evidence type="ECO:0000313" key="8">
    <source>
        <dbReference type="Proteomes" id="UP000031523"/>
    </source>
</evidence>
<keyword evidence="8" id="KW-1185">Reference proteome</keyword>
<protein>
    <submittedName>
        <fullName evidence="7">Transcriptional regulator</fullName>
    </submittedName>
</protein>
<dbReference type="InterPro" id="IPR039538">
    <property type="entry name" value="BetI_C"/>
</dbReference>
<sequence length="200" mass="22238">MAPDEQRSAARKAQIFEAAATVFARQGYHGSRMDDIVKESGLSKGSLYWYFKSKEELATGLVHQMLAAEDAHMDTVLTDPRPATEKLEGLVRDFAGELTKKPERAALALELLALARTIPEIRDCYSTHHEDYIARVSELFTGIQRERGDRSAQDLPRAQAAARSVASVIDGMVLRWTLAKHPFDLEEQAWSAVSAIIRGL</sequence>
<evidence type="ECO:0000256" key="4">
    <source>
        <dbReference type="ARBA" id="ARBA00023163"/>
    </source>
</evidence>
<reference evidence="7 8" key="1">
    <citation type="submission" date="2015-01" db="EMBL/GenBank/DDBJ databases">
        <title>Enhanced salinomycin production by adjusting the supply of polyketide extender units in Streptomyce albus DSM 41398.</title>
        <authorList>
            <person name="Lu C."/>
        </authorList>
    </citation>
    <scope>NUCLEOTIDE SEQUENCE [LARGE SCALE GENOMIC DNA]</scope>
    <source>
        <strain evidence="8">ATCC 21838 / DSM 41398 / FERM P-419 / JCM 4703 / NBRC 107858</strain>
    </source>
</reference>
<evidence type="ECO:0000256" key="3">
    <source>
        <dbReference type="ARBA" id="ARBA00023125"/>
    </source>
</evidence>
<proteinExistence type="predicted"/>
<dbReference type="SUPFAM" id="SSF46689">
    <property type="entry name" value="Homeodomain-like"/>
    <property type="match status" value="1"/>
</dbReference>
<dbReference type="PROSITE" id="PS50977">
    <property type="entry name" value="HTH_TETR_2"/>
    <property type="match status" value="1"/>
</dbReference>
<dbReference type="GO" id="GO:0000976">
    <property type="term" value="F:transcription cis-regulatory region binding"/>
    <property type="evidence" value="ECO:0007669"/>
    <property type="project" value="TreeGrafter"/>
</dbReference>
<dbReference type="Gene3D" id="1.10.357.10">
    <property type="entry name" value="Tetracycline Repressor, domain 2"/>
    <property type="match status" value="1"/>
</dbReference>
<dbReference type="Pfam" id="PF13977">
    <property type="entry name" value="TetR_C_6"/>
    <property type="match status" value="1"/>
</dbReference>
<dbReference type="PRINTS" id="PR00455">
    <property type="entry name" value="HTHTETR"/>
</dbReference>
<keyword evidence="4" id="KW-0804">Transcription</keyword>